<name>A0AAN8PTH4_PATCE</name>
<dbReference type="GO" id="GO:0016460">
    <property type="term" value="C:myosin II complex"/>
    <property type="evidence" value="ECO:0007669"/>
    <property type="project" value="TreeGrafter"/>
</dbReference>
<gene>
    <name evidence="4" type="ORF">SNE40_007268</name>
</gene>
<dbReference type="InterPro" id="IPR050230">
    <property type="entry name" value="CALM/Myosin/TropC-like"/>
</dbReference>
<organism evidence="4 5">
    <name type="scientific">Patella caerulea</name>
    <name type="common">Rayed Mediterranean limpet</name>
    <dbReference type="NCBI Taxonomy" id="87958"/>
    <lineage>
        <taxon>Eukaryota</taxon>
        <taxon>Metazoa</taxon>
        <taxon>Spiralia</taxon>
        <taxon>Lophotrochozoa</taxon>
        <taxon>Mollusca</taxon>
        <taxon>Gastropoda</taxon>
        <taxon>Patellogastropoda</taxon>
        <taxon>Patelloidea</taxon>
        <taxon>Patellidae</taxon>
        <taxon>Patella</taxon>
    </lineage>
</organism>
<comment type="caution">
    <text evidence="4">The sequence shown here is derived from an EMBL/GenBank/DDBJ whole genome shotgun (WGS) entry which is preliminary data.</text>
</comment>
<evidence type="ECO:0000256" key="2">
    <source>
        <dbReference type="ARBA" id="ARBA00023179"/>
    </source>
</evidence>
<proteinExistence type="predicted"/>
<protein>
    <recommendedName>
        <fullName evidence="3">EF-hand domain-containing protein</fullName>
    </recommendedName>
</protein>
<dbReference type="EMBL" id="JAZGQO010000006">
    <property type="protein sequence ID" value="KAK6184917.1"/>
    <property type="molecule type" value="Genomic_DNA"/>
</dbReference>
<feature type="domain" description="EF-hand" evidence="3">
    <location>
        <begin position="79"/>
        <end position="114"/>
    </location>
</feature>
<evidence type="ECO:0000313" key="4">
    <source>
        <dbReference type="EMBL" id="KAK6184917.1"/>
    </source>
</evidence>
<dbReference type="Proteomes" id="UP001347796">
    <property type="component" value="Unassembled WGS sequence"/>
</dbReference>
<evidence type="ECO:0000259" key="3">
    <source>
        <dbReference type="PROSITE" id="PS50222"/>
    </source>
</evidence>
<dbReference type="PANTHER" id="PTHR23048:SF0">
    <property type="entry name" value="CALMODULIN LIKE 3"/>
    <property type="match status" value="1"/>
</dbReference>
<keyword evidence="1" id="KW-0677">Repeat</keyword>
<dbReference type="PANTHER" id="PTHR23048">
    <property type="entry name" value="MYOSIN LIGHT CHAIN 1, 3"/>
    <property type="match status" value="1"/>
</dbReference>
<evidence type="ECO:0000313" key="5">
    <source>
        <dbReference type="Proteomes" id="UP001347796"/>
    </source>
</evidence>
<dbReference type="InterPro" id="IPR002048">
    <property type="entry name" value="EF_hand_dom"/>
</dbReference>
<dbReference type="PROSITE" id="PS50222">
    <property type="entry name" value="EF_HAND_2"/>
    <property type="match status" value="1"/>
</dbReference>
<dbReference type="FunFam" id="1.10.238.10:FF:000001">
    <property type="entry name" value="Calmodulin 1"/>
    <property type="match status" value="1"/>
</dbReference>
<keyword evidence="2" id="KW-0514">Muscle protein</keyword>
<dbReference type="Gene3D" id="1.10.238.10">
    <property type="entry name" value="EF-hand"/>
    <property type="match status" value="2"/>
</dbReference>
<evidence type="ECO:0000256" key="1">
    <source>
        <dbReference type="ARBA" id="ARBA00022737"/>
    </source>
</evidence>
<reference evidence="4 5" key="1">
    <citation type="submission" date="2024-01" db="EMBL/GenBank/DDBJ databases">
        <title>The genome of the rayed Mediterranean limpet Patella caerulea (Linnaeus, 1758).</title>
        <authorList>
            <person name="Anh-Thu Weber A."/>
            <person name="Halstead-Nussloch G."/>
        </authorList>
    </citation>
    <scope>NUCLEOTIDE SEQUENCE [LARGE SCALE GENOMIC DNA]</scope>
    <source>
        <strain evidence="4">AATW-2023a</strain>
        <tissue evidence="4">Whole specimen</tissue>
    </source>
</reference>
<dbReference type="GO" id="GO:0005509">
    <property type="term" value="F:calcium ion binding"/>
    <property type="evidence" value="ECO:0007669"/>
    <property type="project" value="InterPro"/>
</dbReference>
<dbReference type="AlphaFoldDB" id="A0AAN8PTH4"/>
<dbReference type="InterPro" id="IPR011992">
    <property type="entry name" value="EF-hand-dom_pair"/>
</dbReference>
<keyword evidence="5" id="KW-1185">Reference proteome</keyword>
<accession>A0AAN8PTH4</accession>
<sequence>MTRYFNQKEIDEFKECFNFHARKGVINNDKDLSVIMRSLSYSPTKEEVTKYFKKHVGSDGRIEFSSFLDILHDHSKVENCEKELLAGFKAQDMNKQGTVSAAEMKHILMTTGEKLSRNEVDALFQEAGLQSSGQIPYKTFVDTILTPSPDY</sequence>
<dbReference type="SUPFAM" id="SSF47473">
    <property type="entry name" value="EF-hand"/>
    <property type="match status" value="1"/>
</dbReference>